<accession>A0A4V4M5Z7</accession>
<dbReference type="PROSITE" id="PS01190">
    <property type="entry name" value="RIBOSOMAL_L36E"/>
    <property type="match status" value="1"/>
</dbReference>
<dbReference type="Pfam" id="PF01158">
    <property type="entry name" value="Ribosomal_L36e"/>
    <property type="match status" value="1"/>
</dbReference>
<comment type="similarity">
    <text evidence="1 4">Belongs to the eukaryotic ribosomal protein eL36 family.</text>
</comment>
<name>A0A4V4M5Z7_WALIC</name>
<dbReference type="Proteomes" id="UP000310689">
    <property type="component" value="Unassembled WGS sequence"/>
</dbReference>
<sequence>MRISEISDFWRDGEERVSRGELSRKTHLTQPIVSTTTNNLRVGLNKGYPTTQLPKRVKPSHRKGANSERGRLVKGVIREVAGFAPYEKRVMELLRNSKDKKARKLTKKRLGTLRRAKGKVEELSSVIQEARWVGFQFRWLNMYFLHMHHLF</sequence>
<evidence type="ECO:0000313" key="6">
    <source>
        <dbReference type="Proteomes" id="UP000310689"/>
    </source>
</evidence>
<dbReference type="GO" id="GO:0005840">
    <property type="term" value="C:ribosome"/>
    <property type="evidence" value="ECO:0007669"/>
    <property type="project" value="UniProtKB-KW"/>
</dbReference>
<evidence type="ECO:0000313" key="5">
    <source>
        <dbReference type="EMBL" id="TIB39084.1"/>
    </source>
</evidence>
<proteinExistence type="inferred from homology"/>
<dbReference type="Gene3D" id="1.10.10.1760">
    <property type="entry name" value="60S ribosomal protein L36"/>
    <property type="match status" value="1"/>
</dbReference>
<organism evidence="5 6">
    <name type="scientific">Wallemia ichthyophaga</name>
    <dbReference type="NCBI Taxonomy" id="245174"/>
    <lineage>
        <taxon>Eukaryota</taxon>
        <taxon>Fungi</taxon>
        <taxon>Dikarya</taxon>
        <taxon>Basidiomycota</taxon>
        <taxon>Wallemiomycotina</taxon>
        <taxon>Wallemiomycetes</taxon>
        <taxon>Wallemiales</taxon>
        <taxon>Wallemiaceae</taxon>
        <taxon>Wallemia</taxon>
    </lineage>
</organism>
<dbReference type="PANTHER" id="PTHR10114">
    <property type="entry name" value="60S RIBOSOMAL PROTEIN L36"/>
    <property type="match status" value="1"/>
</dbReference>
<evidence type="ECO:0000256" key="3">
    <source>
        <dbReference type="ARBA" id="ARBA00023274"/>
    </source>
</evidence>
<gene>
    <name evidence="5" type="ORF">E3P86_01281</name>
</gene>
<keyword evidence="2 4" id="KW-0689">Ribosomal protein</keyword>
<evidence type="ECO:0000256" key="1">
    <source>
        <dbReference type="ARBA" id="ARBA00006509"/>
    </source>
</evidence>
<protein>
    <recommendedName>
        <fullName evidence="4">60S ribosomal protein L36</fullName>
    </recommendedName>
</protein>
<dbReference type="FunFam" id="1.10.10.1760:FF:000001">
    <property type="entry name" value="60S ribosomal protein L36"/>
    <property type="match status" value="1"/>
</dbReference>
<dbReference type="InterPro" id="IPR000509">
    <property type="entry name" value="Ribosomal_eL36"/>
</dbReference>
<comment type="caution">
    <text evidence="5">The sequence shown here is derived from an EMBL/GenBank/DDBJ whole genome shotgun (WGS) entry which is preliminary data.</text>
</comment>
<dbReference type="GO" id="GO:0006412">
    <property type="term" value="P:translation"/>
    <property type="evidence" value="ECO:0007669"/>
    <property type="project" value="InterPro"/>
</dbReference>
<dbReference type="GO" id="GO:1990904">
    <property type="term" value="C:ribonucleoprotein complex"/>
    <property type="evidence" value="ECO:0007669"/>
    <property type="project" value="UniProtKB-KW"/>
</dbReference>
<dbReference type="InterPro" id="IPR038097">
    <property type="entry name" value="Ribosomal_eL36_sf"/>
</dbReference>
<dbReference type="GO" id="GO:0003735">
    <property type="term" value="F:structural constituent of ribosome"/>
    <property type="evidence" value="ECO:0007669"/>
    <property type="project" value="InterPro"/>
</dbReference>
<dbReference type="AlphaFoldDB" id="A0A4V4M5Z7"/>
<evidence type="ECO:0000256" key="2">
    <source>
        <dbReference type="ARBA" id="ARBA00022980"/>
    </source>
</evidence>
<evidence type="ECO:0000256" key="4">
    <source>
        <dbReference type="RuleBase" id="RU000665"/>
    </source>
</evidence>
<reference evidence="5 6" key="1">
    <citation type="submission" date="2019-03" db="EMBL/GenBank/DDBJ databases">
        <title>Sequencing 23 genomes of Wallemia ichthyophaga.</title>
        <authorList>
            <person name="Gostincar C."/>
        </authorList>
    </citation>
    <scope>NUCLEOTIDE SEQUENCE [LARGE SCALE GENOMIC DNA]</scope>
    <source>
        <strain evidence="5 6">EXF-6200</strain>
    </source>
</reference>
<keyword evidence="3 4" id="KW-0687">Ribonucleoprotein</keyword>
<dbReference type="EMBL" id="SPOI01000041">
    <property type="protein sequence ID" value="TIB39084.1"/>
    <property type="molecule type" value="Genomic_DNA"/>
</dbReference>